<dbReference type="EMBL" id="GBRH01269290">
    <property type="protein sequence ID" value="JAD28605.1"/>
    <property type="molecule type" value="Transcribed_RNA"/>
</dbReference>
<accession>A0A0A8YVX5</accession>
<evidence type="ECO:0000313" key="1">
    <source>
        <dbReference type="EMBL" id="JAD28605.1"/>
    </source>
</evidence>
<protein>
    <submittedName>
        <fullName evidence="1">Uncharacterized protein</fullName>
    </submittedName>
</protein>
<proteinExistence type="predicted"/>
<organism evidence="1">
    <name type="scientific">Arundo donax</name>
    <name type="common">Giant reed</name>
    <name type="synonym">Donax arundinaceus</name>
    <dbReference type="NCBI Taxonomy" id="35708"/>
    <lineage>
        <taxon>Eukaryota</taxon>
        <taxon>Viridiplantae</taxon>
        <taxon>Streptophyta</taxon>
        <taxon>Embryophyta</taxon>
        <taxon>Tracheophyta</taxon>
        <taxon>Spermatophyta</taxon>
        <taxon>Magnoliopsida</taxon>
        <taxon>Liliopsida</taxon>
        <taxon>Poales</taxon>
        <taxon>Poaceae</taxon>
        <taxon>PACMAD clade</taxon>
        <taxon>Arundinoideae</taxon>
        <taxon>Arundineae</taxon>
        <taxon>Arundo</taxon>
    </lineage>
</organism>
<reference evidence="1" key="2">
    <citation type="journal article" date="2015" name="Data Brief">
        <title>Shoot transcriptome of the giant reed, Arundo donax.</title>
        <authorList>
            <person name="Barrero R.A."/>
            <person name="Guerrero F.D."/>
            <person name="Moolhuijzen P."/>
            <person name="Goolsby J.A."/>
            <person name="Tidwell J."/>
            <person name="Bellgard S.E."/>
            <person name="Bellgard M.I."/>
        </authorList>
    </citation>
    <scope>NUCLEOTIDE SEQUENCE</scope>
    <source>
        <tissue evidence="1">Shoot tissue taken approximately 20 cm above the soil surface</tissue>
    </source>
</reference>
<dbReference type="AlphaFoldDB" id="A0A0A8YVX5"/>
<name>A0A0A8YVX5_ARUDO</name>
<sequence length="16" mass="1886">MPGWNFFLSNFAWVGL</sequence>
<reference evidence="1" key="1">
    <citation type="submission" date="2014-09" db="EMBL/GenBank/DDBJ databases">
        <authorList>
            <person name="Magalhaes I.L.F."/>
            <person name="Oliveira U."/>
            <person name="Santos F.R."/>
            <person name="Vidigal T.H.D.A."/>
            <person name="Brescovit A.D."/>
            <person name="Santos A.J."/>
        </authorList>
    </citation>
    <scope>NUCLEOTIDE SEQUENCE</scope>
    <source>
        <tissue evidence="1">Shoot tissue taken approximately 20 cm above the soil surface</tissue>
    </source>
</reference>